<proteinExistence type="predicted"/>
<reference evidence="4" key="1">
    <citation type="submission" date="2023-07" db="EMBL/GenBank/DDBJ databases">
        <title>Bird 10,000 Genomes (B10K) Project - Family phase.</title>
        <authorList>
            <person name="Zhang G."/>
        </authorList>
    </citation>
    <scope>NUCLEOTIDE SEQUENCE [LARGE SCALE GENOMIC DNA]</scope>
</reference>
<dbReference type="Proteomes" id="UP000661971">
    <property type="component" value="Unassembled WGS sequence"/>
</dbReference>
<name>A0A851TKK6_9AVES</name>
<evidence type="ECO:0000313" key="3">
    <source>
        <dbReference type="EMBL" id="NXD17117.1"/>
    </source>
</evidence>
<dbReference type="PANTHER" id="PTHR31901:SF9">
    <property type="entry name" value="GH3 DOMAIN-CONTAINING PROTEIN"/>
    <property type="match status" value="1"/>
</dbReference>
<dbReference type="GO" id="GO:0005737">
    <property type="term" value="C:cytoplasm"/>
    <property type="evidence" value="ECO:0007669"/>
    <property type="project" value="TreeGrafter"/>
</dbReference>
<evidence type="ECO:0000313" key="4">
    <source>
        <dbReference type="Proteomes" id="UP000661971"/>
    </source>
</evidence>
<evidence type="ECO:0000259" key="1">
    <source>
        <dbReference type="Pfam" id="PF23571"/>
    </source>
</evidence>
<feature type="domain" description="GH3 middle" evidence="1">
    <location>
        <begin position="214"/>
        <end position="285"/>
    </location>
</feature>
<dbReference type="Pfam" id="PF03321">
    <property type="entry name" value="GH3"/>
    <property type="match status" value="1"/>
</dbReference>
<dbReference type="InterPro" id="IPR004993">
    <property type="entry name" value="GH3"/>
</dbReference>
<feature type="non-terminal residue" evidence="3">
    <location>
        <position position="1"/>
    </location>
</feature>
<evidence type="ECO:0000259" key="2">
    <source>
        <dbReference type="Pfam" id="PF23572"/>
    </source>
</evidence>
<protein>
    <submittedName>
        <fullName evidence="3">GHDC protein</fullName>
    </submittedName>
</protein>
<feature type="domain" description="GH3 C-terminal" evidence="2">
    <location>
        <begin position="305"/>
        <end position="398"/>
    </location>
</feature>
<keyword evidence="4" id="KW-1185">Reference proteome</keyword>
<dbReference type="InterPro" id="IPR055378">
    <property type="entry name" value="GH3_C"/>
</dbReference>
<dbReference type="PANTHER" id="PTHR31901">
    <property type="entry name" value="GH3 DOMAIN-CONTAINING PROTEIN"/>
    <property type="match status" value="1"/>
</dbReference>
<dbReference type="Pfam" id="PF23571">
    <property type="entry name" value="GH3_M"/>
    <property type="match status" value="1"/>
</dbReference>
<dbReference type="Pfam" id="PF23572">
    <property type="entry name" value="GH3_C"/>
    <property type="match status" value="1"/>
</dbReference>
<organism evidence="3 4">
    <name type="scientific">Nothocercus nigrocapillus</name>
    <dbReference type="NCBI Taxonomy" id="1977171"/>
    <lineage>
        <taxon>Eukaryota</taxon>
        <taxon>Metazoa</taxon>
        <taxon>Chordata</taxon>
        <taxon>Craniata</taxon>
        <taxon>Vertebrata</taxon>
        <taxon>Euteleostomi</taxon>
        <taxon>Archelosauria</taxon>
        <taxon>Archosauria</taxon>
        <taxon>Dinosauria</taxon>
        <taxon>Saurischia</taxon>
        <taxon>Theropoda</taxon>
        <taxon>Coelurosauria</taxon>
        <taxon>Aves</taxon>
        <taxon>Palaeognathae</taxon>
        <taxon>Tinamiformes</taxon>
        <taxon>Tinamidae</taxon>
        <taxon>Nothocercus</taxon>
    </lineage>
</organism>
<dbReference type="InterPro" id="IPR055377">
    <property type="entry name" value="GH3_M"/>
</dbReference>
<dbReference type="EMBL" id="WBNA01000467">
    <property type="protein sequence ID" value="NXD17117.1"/>
    <property type="molecule type" value="Genomic_DNA"/>
</dbReference>
<accession>A0A851TKK6</accession>
<comment type="caution">
    <text evidence="3">The sequence shown here is derived from an EMBL/GenBank/DDBJ whole genome shotgun (WGS) entry which is preliminary data.</text>
</comment>
<gene>
    <name evidence="3" type="primary">Ghdc</name>
    <name evidence="3" type="ORF">NOTNIG_R10604</name>
</gene>
<feature type="non-terminal residue" evidence="3">
    <location>
        <position position="425"/>
    </location>
</feature>
<dbReference type="AlphaFoldDB" id="A0A851TKK6"/>
<sequence length="425" mass="46594">SAPAQGALLYLDALRAAFPQALALRGTARFCWAPGGPRTAAGWPLPTLYCTPGEAGAVPSRAAALRLQLLVALRERGLRVLEAALPSELFDALAALRADWPGLADDLELGWLSPCPELPVDAQRRLQALLAPDAARAAELRAECTRGFEGIARRLWPQLQVVVVGTAHGGEQLYCEALQQGDCKGLPIYCPFYRVNGALLGMNLWPEEPSPRFLLCPDWAFCEFLPCAATEPPPAATALLGELWEGRDYELVLTAQPGHYRRRAGEVLRVSGFHGQCPVVQPVRREAQTLSVRGERVPEERFVRSLRRAVAMWPGARLVDYVCAESALLGASSGAGAPHYQVFVELQGLRDLSEEQRSKLDRCLQEDFPTYKSFRFKGSIGTLRLHLVAPGAFARLREVTGHPQPMPRLLRDRRLLSAIQSSVIS</sequence>
<dbReference type="GO" id="GO:0016881">
    <property type="term" value="F:acid-amino acid ligase activity"/>
    <property type="evidence" value="ECO:0007669"/>
    <property type="project" value="TreeGrafter"/>
</dbReference>